<evidence type="ECO:0000313" key="3">
    <source>
        <dbReference type="Proteomes" id="UP000828390"/>
    </source>
</evidence>
<evidence type="ECO:0000256" key="1">
    <source>
        <dbReference type="SAM" id="MobiDB-lite"/>
    </source>
</evidence>
<dbReference type="AlphaFoldDB" id="A0A9D4C2C3"/>
<organism evidence="2 3">
    <name type="scientific">Dreissena polymorpha</name>
    <name type="common">Zebra mussel</name>
    <name type="synonym">Mytilus polymorpha</name>
    <dbReference type="NCBI Taxonomy" id="45954"/>
    <lineage>
        <taxon>Eukaryota</taxon>
        <taxon>Metazoa</taxon>
        <taxon>Spiralia</taxon>
        <taxon>Lophotrochozoa</taxon>
        <taxon>Mollusca</taxon>
        <taxon>Bivalvia</taxon>
        <taxon>Autobranchia</taxon>
        <taxon>Heteroconchia</taxon>
        <taxon>Euheterodonta</taxon>
        <taxon>Imparidentia</taxon>
        <taxon>Neoheterodontei</taxon>
        <taxon>Myida</taxon>
        <taxon>Dreissenoidea</taxon>
        <taxon>Dreissenidae</taxon>
        <taxon>Dreissena</taxon>
    </lineage>
</organism>
<gene>
    <name evidence="2" type="ORF">DPMN_058589</name>
</gene>
<feature type="region of interest" description="Disordered" evidence="1">
    <location>
        <begin position="65"/>
        <end position="86"/>
    </location>
</feature>
<proteinExistence type="predicted"/>
<accession>A0A9D4C2C3</accession>
<dbReference type="Proteomes" id="UP000828390">
    <property type="component" value="Unassembled WGS sequence"/>
</dbReference>
<evidence type="ECO:0000313" key="2">
    <source>
        <dbReference type="EMBL" id="KAH3715875.1"/>
    </source>
</evidence>
<sequence length="126" mass="13830">MGLLQQLFSSKLLTKNVQSVNNYAKVSLEMQAAMSDILSENPGQRQIMQSNHRPTHGSVIPASVRNTSLSSSNRNTSNAAIDDTHDNTNLQGAQLFRCNVTINNYYAPSPPKKRIGRRGVIDMVSA</sequence>
<reference evidence="2" key="2">
    <citation type="submission" date="2020-11" db="EMBL/GenBank/DDBJ databases">
        <authorList>
            <person name="McCartney M.A."/>
            <person name="Auch B."/>
            <person name="Kono T."/>
            <person name="Mallez S."/>
            <person name="Becker A."/>
            <person name="Gohl D.M."/>
            <person name="Silverstein K.A.T."/>
            <person name="Koren S."/>
            <person name="Bechman K.B."/>
            <person name="Herman A."/>
            <person name="Abrahante J.E."/>
            <person name="Garbe J."/>
        </authorList>
    </citation>
    <scope>NUCLEOTIDE SEQUENCE</scope>
    <source>
        <strain evidence="2">Duluth1</strain>
        <tissue evidence="2">Whole animal</tissue>
    </source>
</reference>
<protein>
    <submittedName>
        <fullName evidence="2">Uncharacterized protein</fullName>
    </submittedName>
</protein>
<feature type="compositionally biased region" description="Low complexity" evidence="1">
    <location>
        <begin position="65"/>
        <end position="78"/>
    </location>
</feature>
<comment type="caution">
    <text evidence="2">The sequence shown here is derived from an EMBL/GenBank/DDBJ whole genome shotgun (WGS) entry which is preliminary data.</text>
</comment>
<dbReference type="EMBL" id="JAIWYP010000013">
    <property type="protein sequence ID" value="KAH3715875.1"/>
    <property type="molecule type" value="Genomic_DNA"/>
</dbReference>
<keyword evidence="3" id="KW-1185">Reference proteome</keyword>
<reference evidence="2" key="1">
    <citation type="journal article" date="2019" name="bioRxiv">
        <title>The Genome of the Zebra Mussel, Dreissena polymorpha: A Resource for Invasive Species Research.</title>
        <authorList>
            <person name="McCartney M.A."/>
            <person name="Auch B."/>
            <person name="Kono T."/>
            <person name="Mallez S."/>
            <person name="Zhang Y."/>
            <person name="Obille A."/>
            <person name="Becker A."/>
            <person name="Abrahante J.E."/>
            <person name="Garbe J."/>
            <person name="Badalamenti J.P."/>
            <person name="Herman A."/>
            <person name="Mangelson H."/>
            <person name="Liachko I."/>
            <person name="Sullivan S."/>
            <person name="Sone E.D."/>
            <person name="Koren S."/>
            <person name="Silverstein K.A.T."/>
            <person name="Beckman K.B."/>
            <person name="Gohl D.M."/>
        </authorList>
    </citation>
    <scope>NUCLEOTIDE SEQUENCE</scope>
    <source>
        <strain evidence="2">Duluth1</strain>
        <tissue evidence="2">Whole animal</tissue>
    </source>
</reference>
<name>A0A9D4C2C3_DREPO</name>